<keyword evidence="2" id="KW-0282">Flagellum</keyword>
<dbReference type="PANTHER" id="PTHR37166">
    <property type="entry name" value="PROTEIN FLAG"/>
    <property type="match status" value="1"/>
</dbReference>
<evidence type="ECO:0000313" key="2">
    <source>
        <dbReference type="EMBL" id="ADK81709.1"/>
    </source>
</evidence>
<gene>
    <name evidence="2" type="ordered locus">Spirs_2599</name>
</gene>
<dbReference type="HOGENOM" id="CLU_120910_6_2_12"/>
<keyword evidence="2" id="KW-0969">Cilium</keyword>
<dbReference type="InterPro" id="IPR035924">
    <property type="entry name" value="FlaG-like_sf"/>
</dbReference>
<name>E1R4G8_SEDSS</name>
<dbReference type="InterPro" id="IPR005186">
    <property type="entry name" value="FlaG"/>
</dbReference>
<dbReference type="AlphaFoldDB" id="E1R4G8"/>
<proteinExistence type="predicted"/>
<evidence type="ECO:0000313" key="3">
    <source>
        <dbReference type="Proteomes" id="UP000002318"/>
    </source>
</evidence>
<protein>
    <submittedName>
        <fullName evidence="2">Flagellar protein FlaG protein</fullName>
    </submittedName>
</protein>
<dbReference type="KEGG" id="ssm:Spirs_2599"/>
<dbReference type="Proteomes" id="UP000002318">
    <property type="component" value="Chromosome"/>
</dbReference>
<evidence type="ECO:0000256" key="1">
    <source>
        <dbReference type="SAM" id="MobiDB-lite"/>
    </source>
</evidence>
<dbReference type="EMBL" id="CP002116">
    <property type="protein sequence ID" value="ADK81709.1"/>
    <property type="molecule type" value="Genomic_DNA"/>
</dbReference>
<dbReference type="Pfam" id="PF03646">
    <property type="entry name" value="FlaG"/>
    <property type="match status" value="1"/>
</dbReference>
<dbReference type="Gene3D" id="3.30.160.170">
    <property type="entry name" value="FlaG-like"/>
    <property type="match status" value="1"/>
</dbReference>
<dbReference type="RefSeq" id="WP_013255171.1">
    <property type="nucleotide sequence ID" value="NC_014364.1"/>
</dbReference>
<organism evidence="2 3">
    <name type="scientific">Sediminispirochaeta smaragdinae (strain DSM 11293 / JCM 15392 / SEBR 4228)</name>
    <name type="common">Spirochaeta smaragdinae</name>
    <dbReference type="NCBI Taxonomy" id="573413"/>
    <lineage>
        <taxon>Bacteria</taxon>
        <taxon>Pseudomonadati</taxon>
        <taxon>Spirochaetota</taxon>
        <taxon>Spirochaetia</taxon>
        <taxon>Spirochaetales</taxon>
        <taxon>Spirochaetaceae</taxon>
        <taxon>Sediminispirochaeta</taxon>
    </lineage>
</organism>
<dbReference type="eggNOG" id="COG1334">
    <property type="taxonomic scope" value="Bacteria"/>
</dbReference>
<feature type="compositionally biased region" description="Basic and acidic residues" evidence="1">
    <location>
        <begin position="36"/>
        <end position="51"/>
    </location>
</feature>
<sequence length="125" mass="14301">MELDIQNLSNNAARMETIRRNSEAAQAMKAKAKAQRIAEEQSKKEAAAAPISEKDAEGYLKDILRMTSLFDRKLKFILNRDLGTIVVKVVDRQTDKVIKEIPPEELQRLHRRMKEAIGLLIDEEI</sequence>
<dbReference type="STRING" id="573413.Spirs_2599"/>
<dbReference type="SUPFAM" id="SSF160214">
    <property type="entry name" value="FlaG-like"/>
    <property type="match status" value="1"/>
</dbReference>
<accession>E1R4G8</accession>
<reference evidence="2 3" key="1">
    <citation type="journal article" date="2010" name="Stand. Genomic Sci.">
        <title>Complete genome sequence of Spirochaeta smaragdinae type strain (SEBR 4228).</title>
        <authorList>
            <person name="Mavromatis K."/>
            <person name="Yasawong M."/>
            <person name="Chertkov O."/>
            <person name="Lapidus A."/>
            <person name="Lucas S."/>
            <person name="Nolan M."/>
            <person name="Del Rio T.G."/>
            <person name="Tice H."/>
            <person name="Cheng J.F."/>
            <person name="Pitluck S."/>
            <person name="Liolios K."/>
            <person name="Ivanova N."/>
            <person name="Tapia R."/>
            <person name="Han C."/>
            <person name="Bruce D."/>
            <person name="Goodwin L."/>
            <person name="Pati A."/>
            <person name="Chen A."/>
            <person name="Palaniappan K."/>
            <person name="Land M."/>
            <person name="Hauser L."/>
            <person name="Chang Y.J."/>
            <person name="Jeffries C.D."/>
            <person name="Detter J.C."/>
            <person name="Rohde M."/>
            <person name="Brambilla E."/>
            <person name="Spring S."/>
            <person name="Goker M."/>
            <person name="Sikorski J."/>
            <person name="Woyke T."/>
            <person name="Bristow J."/>
            <person name="Eisen J.A."/>
            <person name="Markowitz V."/>
            <person name="Hugenholtz P."/>
            <person name="Klenk H.P."/>
            <person name="Kyrpides N.C."/>
        </authorList>
    </citation>
    <scope>NUCLEOTIDE SEQUENCE [LARGE SCALE GENOMIC DNA]</scope>
    <source>
        <strain evidence="3">DSM 11293 / JCM 15392 / SEBR 4228</strain>
    </source>
</reference>
<dbReference type="OrthoDB" id="362353at2"/>
<keyword evidence="3" id="KW-1185">Reference proteome</keyword>
<dbReference type="PANTHER" id="PTHR37166:SF1">
    <property type="entry name" value="PROTEIN FLAG"/>
    <property type="match status" value="1"/>
</dbReference>
<feature type="region of interest" description="Disordered" evidence="1">
    <location>
        <begin position="29"/>
        <end position="51"/>
    </location>
</feature>
<keyword evidence="2" id="KW-0966">Cell projection</keyword>